<accession>A0A9D1TIS8</accession>
<dbReference type="InterPro" id="IPR042185">
    <property type="entry name" value="Serpin_sf_2"/>
</dbReference>
<feature type="domain" description="Serpin" evidence="3">
    <location>
        <begin position="44"/>
        <end position="401"/>
    </location>
</feature>
<dbReference type="CDD" id="cd19588">
    <property type="entry name" value="serpin_miropin-like"/>
    <property type="match status" value="1"/>
</dbReference>
<dbReference type="GO" id="GO:0005615">
    <property type="term" value="C:extracellular space"/>
    <property type="evidence" value="ECO:0007669"/>
    <property type="project" value="InterPro"/>
</dbReference>
<dbReference type="EMBL" id="DXHX01000018">
    <property type="protein sequence ID" value="HIV73691.1"/>
    <property type="molecule type" value="Genomic_DNA"/>
</dbReference>
<dbReference type="Pfam" id="PF00079">
    <property type="entry name" value="Serpin"/>
    <property type="match status" value="1"/>
</dbReference>
<dbReference type="Proteomes" id="UP000823937">
    <property type="component" value="Unassembled WGS sequence"/>
</dbReference>
<name>A0A9D1TIS8_9BACI</name>
<dbReference type="Gene3D" id="3.30.497.10">
    <property type="entry name" value="Antithrombin, subunit I, domain 2"/>
    <property type="match status" value="1"/>
</dbReference>
<keyword evidence="2" id="KW-0175">Coiled coil</keyword>
<dbReference type="PANTHER" id="PTHR11461">
    <property type="entry name" value="SERINE PROTEASE INHIBITOR, SERPIN"/>
    <property type="match status" value="1"/>
</dbReference>
<dbReference type="InterPro" id="IPR023796">
    <property type="entry name" value="Serpin_dom"/>
</dbReference>
<gene>
    <name evidence="4" type="ORF">H9895_01255</name>
</gene>
<dbReference type="SUPFAM" id="SSF56574">
    <property type="entry name" value="Serpins"/>
    <property type="match status" value="1"/>
</dbReference>
<dbReference type="GO" id="GO:0004867">
    <property type="term" value="F:serine-type endopeptidase inhibitor activity"/>
    <property type="evidence" value="ECO:0007669"/>
    <property type="project" value="InterPro"/>
</dbReference>
<reference evidence="4" key="1">
    <citation type="journal article" date="2021" name="PeerJ">
        <title>Extensive microbial diversity within the chicken gut microbiome revealed by metagenomics and culture.</title>
        <authorList>
            <person name="Gilroy R."/>
            <person name="Ravi A."/>
            <person name="Getino M."/>
            <person name="Pursley I."/>
            <person name="Horton D.L."/>
            <person name="Alikhan N.F."/>
            <person name="Baker D."/>
            <person name="Gharbi K."/>
            <person name="Hall N."/>
            <person name="Watson M."/>
            <person name="Adriaenssens E.M."/>
            <person name="Foster-Nyarko E."/>
            <person name="Jarju S."/>
            <person name="Secka A."/>
            <person name="Antonio M."/>
            <person name="Oren A."/>
            <person name="Chaudhuri R.R."/>
            <person name="La Ragione R."/>
            <person name="Hildebrand F."/>
            <person name="Pallen M.J."/>
        </authorList>
    </citation>
    <scope>NUCLEOTIDE SEQUENCE</scope>
    <source>
        <strain evidence="4">CHK169-2315</strain>
    </source>
</reference>
<evidence type="ECO:0000256" key="1">
    <source>
        <dbReference type="RuleBase" id="RU000411"/>
    </source>
</evidence>
<evidence type="ECO:0000313" key="5">
    <source>
        <dbReference type="Proteomes" id="UP000823937"/>
    </source>
</evidence>
<dbReference type="PROSITE" id="PS51257">
    <property type="entry name" value="PROKAR_LIPOPROTEIN"/>
    <property type="match status" value="1"/>
</dbReference>
<organism evidence="4 5">
    <name type="scientific">Candidatus Pseudogracilibacillus intestinigallinarum</name>
    <dbReference type="NCBI Taxonomy" id="2838742"/>
    <lineage>
        <taxon>Bacteria</taxon>
        <taxon>Bacillati</taxon>
        <taxon>Bacillota</taxon>
        <taxon>Bacilli</taxon>
        <taxon>Bacillales</taxon>
        <taxon>Bacillaceae</taxon>
        <taxon>Pseudogracilibacillus</taxon>
    </lineage>
</organism>
<dbReference type="Gene3D" id="2.30.39.10">
    <property type="entry name" value="Alpha-1-antitrypsin, domain 1"/>
    <property type="match status" value="1"/>
</dbReference>
<dbReference type="PANTHER" id="PTHR11461:SF211">
    <property type="entry name" value="GH10112P-RELATED"/>
    <property type="match status" value="1"/>
</dbReference>
<comment type="caution">
    <text evidence="4">The sequence shown here is derived from an EMBL/GenBank/DDBJ whole genome shotgun (WGS) entry which is preliminary data.</text>
</comment>
<dbReference type="AlphaFoldDB" id="A0A9D1TIS8"/>
<dbReference type="InterPro" id="IPR042178">
    <property type="entry name" value="Serpin_sf_1"/>
</dbReference>
<dbReference type="SMART" id="SM00093">
    <property type="entry name" value="SERPIN"/>
    <property type="match status" value="1"/>
</dbReference>
<sequence length="403" mass="46370">MKKSWIMLSCVFLLISCGKDSGEEEKKETIIDQSVEQTQNEFAWELFEEVSEEEDGNIFVSPYSVFIALAMTVNGAEAETKEEMMQALGMDNFSLQQLNEDNERLMESLEKATEKITLQSANAIWLNDLYTLEKKFQHHVKTYYSANVEEVDITDAATADLINTWVKEQTNEKIEEIVEAPLDEQLVLMLTNAVYFDGDWQYEFAEEWTVDAPFYGKEETEVAMMSLEEDLSYKEEESFEMVQLPYGEGEMSMYVLLPKEGTTLQEVQDGLSYESFSSVRKEMKPKKGTVELPKFSLTEEYELNDALIRLGMEKAFDHEHANFSNMTTSDDPLWIDFVQHKTFLEVNEQGTEAAAVTNVGIKTMSAEDSDTFYMQMNRPFQFFIMEEETEAILFIGEIQSLAK</sequence>
<evidence type="ECO:0000313" key="4">
    <source>
        <dbReference type="EMBL" id="HIV73691.1"/>
    </source>
</evidence>
<reference evidence="4" key="2">
    <citation type="submission" date="2021-04" db="EMBL/GenBank/DDBJ databases">
        <authorList>
            <person name="Gilroy R."/>
        </authorList>
    </citation>
    <scope>NUCLEOTIDE SEQUENCE</scope>
    <source>
        <strain evidence="4">CHK169-2315</strain>
    </source>
</reference>
<comment type="similarity">
    <text evidence="1">Belongs to the serpin family.</text>
</comment>
<feature type="coiled-coil region" evidence="2">
    <location>
        <begin position="95"/>
        <end position="122"/>
    </location>
</feature>
<protein>
    <submittedName>
        <fullName evidence="4">Serpin family protein</fullName>
    </submittedName>
</protein>
<dbReference type="InterPro" id="IPR036186">
    <property type="entry name" value="Serpin_sf"/>
</dbReference>
<proteinExistence type="inferred from homology"/>
<evidence type="ECO:0000259" key="3">
    <source>
        <dbReference type="SMART" id="SM00093"/>
    </source>
</evidence>
<evidence type="ECO:0000256" key="2">
    <source>
        <dbReference type="SAM" id="Coils"/>
    </source>
</evidence>
<dbReference type="InterPro" id="IPR000215">
    <property type="entry name" value="Serpin_fam"/>
</dbReference>